<evidence type="ECO:0000313" key="2">
    <source>
        <dbReference type="EMBL" id="MDB9486114.1"/>
    </source>
</evidence>
<keyword evidence="1" id="KW-0472">Membrane</keyword>
<protein>
    <submittedName>
        <fullName evidence="2">Uncharacterized protein</fullName>
    </submittedName>
</protein>
<comment type="caution">
    <text evidence="2">The sequence shown here is derived from an EMBL/GenBank/DDBJ whole genome shotgun (WGS) entry which is preliminary data.</text>
</comment>
<keyword evidence="1" id="KW-1133">Transmembrane helix</keyword>
<sequence>MFRWFKKSSKDSQIQITQQKQNQIVDLLVHNAQVTFYLGVSITSLSTMVTLFIIILLLFNKIQPERINVPLSILANLASFKLTQEAKKELNDLLERSQVTKSSK</sequence>
<dbReference type="RefSeq" id="WP_271805070.1">
    <property type="nucleotide sequence ID" value="NZ_JAQMTU010000037.1"/>
</dbReference>
<feature type="transmembrane region" description="Helical" evidence="1">
    <location>
        <begin position="36"/>
        <end position="59"/>
    </location>
</feature>
<organism evidence="2 3">
    <name type="scientific">Dolichospermum circinale CS-537/01</name>
    <dbReference type="NCBI Taxonomy" id="3021739"/>
    <lineage>
        <taxon>Bacteria</taxon>
        <taxon>Bacillati</taxon>
        <taxon>Cyanobacteriota</taxon>
        <taxon>Cyanophyceae</taxon>
        <taxon>Nostocales</taxon>
        <taxon>Aphanizomenonaceae</taxon>
        <taxon>Dolichospermum</taxon>
        <taxon>Dolichospermum circinale</taxon>
    </lineage>
</organism>
<evidence type="ECO:0000313" key="3">
    <source>
        <dbReference type="Proteomes" id="UP001212123"/>
    </source>
</evidence>
<keyword evidence="3" id="KW-1185">Reference proteome</keyword>
<dbReference type="Proteomes" id="UP001212123">
    <property type="component" value="Unassembled WGS sequence"/>
</dbReference>
<evidence type="ECO:0000256" key="1">
    <source>
        <dbReference type="SAM" id="Phobius"/>
    </source>
</evidence>
<reference evidence="2 3" key="1">
    <citation type="submission" date="2023-01" db="EMBL/GenBank/DDBJ databases">
        <title>Genomes from the Australian National Cyanobacteria Reference Collection.</title>
        <authorList>
            <person name="Willis A."/>
            <person name="Lee E.M.F."/>
        </authorList>
    </citation>
    <scope>NUCLEOTIDE SEQUENCE [LARGE SCALE GENOMIC DNA]</scope>
    <source>
        <strain evidence="2 3">CS-537/01</strain>
    </source>
</reference>
<keyword evidence="1" id="KW-0812">Transmembrane</keyword>
<proteinExistence type="predicted"/>
<accession>A0ABT5A2F2</accession>
<gene>
    <name evidence="2" type="ORF">PN492_06055</name>
</gene>
<dbReference type="EMBL" id="JAQMTU010000037">
    <property type="protein sequence ID" value="MDB9486114.1"/>
    <property type="molecule type" value="Genomic_DNA"/>
</dbReference>
<name>A0ABT5A2F2_9CYAN</name>